<dbReference type="EMBL" id="CP165734">
    <property type="protein sequence ID" value="XDV59940.1"/>
    <property type="molecule type" value="Genomic_DNA"/>
</dbReference>
<proteinExistence type="predicted"/>
<sequence>MGSEENYERMWQMRRENEQRLQELQQQRREREYLEAMSQPVEDRVERWKREAEEQTAREQRTVRERRRSERRAEPAPVNWDLRIADAIAEERRFLIEVVGQAVGELREQIETSMRKEFEEQLRQTQVDAAEAKIMLGELRISFAELREQLSGADQGKTIDLPSLRNRAN</sequence>
<gene>
    <name evidence="2" type="ORF">AB8Z38_11575</name>
</gene>
<dbReference type="AlphaFoldDB" id="A0AB39XPV7"/>
<feature type="compositionally biased region" description="Basic and acidic residues" evidence="1">
    <location>
        <begin position="44"/>
        <end position="74"/>
    </location>
</feature>
<protein>
    <submittedName>
        <fullName evidence="2">Uncharacterized protein</fullName>
    </submittedName>
</protein>
<feature type="region of interest" description="Disordered" evidence="1">
    <location>
        <begin position="44"/>
        <end position="75"/>
    </location>
</feature>
<evidence type="ECO:0000256" key="1">
    <source>
        <dbReference type="SAM" id="MobiDB-lite"/>
    </source>
</evidence>
<accession>A0AB39XPV7</accession>
<name>A0AB39XPV7_9BRAD</name>
<reference evidence="2" key="1">
    <citation type="submission" date="2024-08" db="EMBL/GenBank/DDBJ databases">
        <authorList>
            <person name="Chaddad Z."/>
            <person name="Lamrabet M."/>
            <person name="Bouhnik O."/>
            <person name="Alami S."/>
            <person name="Wipf D."/>
            <person name="Courty P.E."/>
            <person name="Missbah El Idrissi M."/>
        </authorList>
    </citation>
    <scope>NUCLEOTIDE SEQUENCE</scope>
    <source>
        <strain evidence="2">LLZ17</strain>
    </source>
</reference>
<organism evidence="2">
    <name type="scientific">Bradyrhizobium sp. LLZ17</name>
    <dbReference type="NCBI Taxonomy" id="3239388"/>
    <lineage>
        <taxon>Bacteria</taxon>
        <taxon>Pseudomonadati</taxon>
        <taxon>Pseudomonadota</taxon>
        <taxon>Alphaproteobacteria</taxon>
        <taxon>Hyphomicrobiales</taxon>
        <taxon>Nitrobacteraceae</taxon>
        <taxon>Bradyrhizobium</taxon>
    </lineage>
</organism>
<dbReference type="RefSeq" id="WP_369725154.1">
    <property type="nucleotide sequence ID" value="NZ_CP165734.1"/>
</dbReference>
<evidence type="ECO:0000313" key="2">
    <source>
        <dbReference type="EMBL" id="XDV59940.1"/>
    </source>
</evidence>